<sequence>MHTSITLLSLLEHLKLEKKKERQVAKHSRSSSVVEPLTLRNRGHLSTTRALELATIVARRELLDRIPAKHTPTWHQHRRILLARLV</sequence>
<protein>
    <submittedName>
        <fullName evidence="1">Uncharacterized protein</fullName>
    </submittedName>
</protein>
<dbReference type="Proteomes" id="UP001179952">
    <property type="component" value="Unassembled WGS sequence"/>
</dbReference>
<gene>
    <name evidence="1" type="ORF">QJS04_geneDACA015219</name>
</gene>
<evidence type="ECO:0000313" key="1">
    <source>
        <dbReference type="EMBL" id="KAK1274584.1"/>
    </source>
</evidence>
<accession>A0AAV9BE72</accession>
<dbReference type="EMBL" id="JAUJYN010000004">
    <property type="protein sequence ID" value="KAK1274584.1"/>
    <property type="molecule type" value="Genomic_DNA"/>
</dbReference>
<reference evidence="1" key="2">
    <citation type="submission" date="2023-06" db="EMBL/GenBank/DDBJ databases">
        <authorList>
            <person name="Ma L."/>
            <person name="Liu K.-W."/>
            <person name="Li Z."/>
            <person name="Hsiao Y.-Y."/>
            <person name="Qi Y."/>
            <person name="Fu T."/>
            <person name="Tang G."/>
            <person name="Zhang D."/>
            <person name="Sun W.-H."/>
            <person name="Liu D.-K."/>
            <person name="Li Y."/>
            <person name="Chen G.-Z."/>
            <person name="Liu X.-D."/>
            <person name="Liao X.-Y."/>
            <person name="Jiang Y.-T."/>
            <person name="Yu X."/>
            <person name="Hao Y."/>
            <person name="Huang J."/>
            <person name="Zhao X.-W."/>
            <person name="Ke S."/>
            <person name="Chen Y.-Y."/>
            <person name="Wu W.-L."/>
            <person name="Hsu J.-L."/>
            <person name="Lin Y.-F."/>
            <person name="Huang M.-D."/>
            <person name="Li C.-Y."/>
            <person name="Huang L."/>
            <person name="Wang Z.-W."/>
            <person name="Zhao X."/>
            <person name="Zhong W.-Y."/>
            <person name="Peng D.-H."/>
            <person name="Ahmad S."/>
            <person name="Lan S."/>
            <person name="Zhang J.-S."/>
            <person name="Tsai W.-C."/>
            <person name="Van De Peer Y."/>
            <person name="Liu Z.-J."/>
        </authorList>
    </citation>
    <scope>NUCLEOTIDE SEQUENCE</scope>
    <source>
        <strain evidence="1">SCP</strain>
        <tissue evidence="1">Leaves</tissue>
    </source>
</reference>
<evidence type="ECO:0000313" key="2">
    <source>
        <dbReference type="Proteomes" id="UP001179952"/>
    </source>
</evidence>
<keyword evidence="2" id="KW-1185">Reference proteome</keyword>
<comment type="caution">
    <text evidence="1">The sequence shown here is derived from an EMBL/GenBank/DDBJ whole genome shotgun (WGS) entry which is preliminary data.</text>
</comment>
<reference evidence="1" key="1">
    <citation type="journal article" date="2023" name="Nat. Commun.">
        <title>Diploid and tetraploid genomes of Acorus and the evolution of monocots.</title>
        <authorList>
            <person name="Ma L."/>
            <person name="Liu K.W."/>
            <person name="Li Z."/>
            <person name="Hsiao Y.Y."/>
            <person name="Qi Y."/>
            <person name="Fu T."/>
            <person name="Tang G.D."/>
            <person name="Zhang D."/>
            <person name="Sun W.H."/>
            <person name="Liu D.K."/>
            <person name="Li Y."/>
            <person name="Chen G.Z."/>
            <person name="Liu X.D."/>
            <person name="Liao X.Y."/>
            <person name="Jiang Y.T."/>
            <person name="Yu X."/>
            <person name="Hao Y."/>
            <person name="Huang J."/>
            <person name="Zhao X.W."/>
            <person name="Ke S."/>
            <person name="Chen Y.Y."/>
            <person name="Wu W.L."/>
            <person name="Hsu J.L."/>
            <person name="Lin Y.F."/>
            <person name="Huang M.D."/>
            <person name="Li C.Y."/>
            <person name="Huang L."/>
            <person name="Wang Z.W."/>
            <person name="Zhao X."/>
            <person name="Zhong W.Y."/>
            <person name="Peng D.H."/>
            <person name="Ahmad S."/>
            <person name="Lan S."/>
            <person name="Zhang J.S."/>
            <person name="Tsai W.C."/>
            <person name="Van de Peer Y."/>
            <person name="Liu Z.J."/>
        </authorList>
    </citation>
    <scope>NUCLEOTIDE SEQUENCE</scope>
    <source>
        <strain evidence="1">SCP</strain>
    </source>
</reference>
<dbReference type="AlphaFoldDB" id="A0AAV9BE72"/>
<name>A0AAV9BE72_ACOGR</name>
<organism evidence="1 2">
    <name type="scientific">Acorus gramineus</name>
    <name type="common">Dwarf sweet flag</name>
    <dbReference type="NCBI Taxonomy" id="55184"/>
    <lineage>
        <taxon>Eukaryota</taxon>
        <taxon>Viridiplantae</taxon>
        <taxon>Streptophyta</taxon>
        <taxon>Embryophyta</taxon>
        <taxon>Tracheophyta</taxon>
        <taxon>Spermatophyta</taxon>
        <taxon>Magnoliopsida</taxon>
        <taxon>Liliopsida</taxon>
        <taxon>Acoraceae</taxon>
        <taxon>Acorus</taxon>
    </lineage>
</organism>
<proteinExistence type="predicted"/>